<organism evidence="2 3">
    <name type="scientific">Sorangium cellulosum</name>
    <name type="common">Polyangium cellulosum</name>
    <dbReference type="NCBI Taxonomy" id="56"/>
    <lineage>
        <taxon>Bacteria</taxon>
        <taxon>Pseudomonadati</taxon>
        <taxon>Myxococcota</taxon>
        <taxon>Polyangia</taxon>
        <taxon>Polyangiales</taxon>
        <taxon>Polyangiaceae</taxon>
        <taxon>Sorangium</taxon>
    </lineage>
</organism>
<sequence length="272" mass="28690">MPRSALRPLRSGRIDPTSARGPRIASAPRRSQRSPFAQGGEDHAASSRRGCRPGTGASAGGGVRPAALRAGCLRECFPCDERAAGTPGCEKECRSDAARPGPPSPRCGTGRCVDALCEVEINGGILWSQVRGDCRQLECTNKRSSSSWRSSATGTTTETRAPRFRANTGRITMCSSITISVRPQASSSASAPVTYASRVSPSRRGTRNTVPSGAGMRRFIACLPVADTRLAERWPANSTFCGSSLLRDIGRQYAARDRVAPAAVGLAPTGTR</sequence>
<accession>A0A2L0FC11</accession>
<evidence type="ECO:0000313" key="3">
    <source>
        <dbReference type="Proteomes" id="UP000238348"/>
    </source>
</evidence>
<feature type="compositionally biased region" description="Basic and acidic residues" evidence="1">
    <location>
        <begin position="84"/>
        <end position="97"/>
    </location>
</feature>
<feature type="region of interest" description="Disordered" evidence="1">
    <location>
        <begin position="84"/>
        <end position="105"/>
    </location>
</feature>
<reference evidence="2 3" key="1">
    <citation type="submission" date="2015-09" db="EMBL/GenBank/DDBJ databases">
        <title>Sorangium comparison.</title>
        <authorList>
            <person name="Zaburannyi N."/>
            <person name="Bunk B."/>
            <person name="Overmann J."/>
            <person name="Mueller R."/>
        </authorList>
    </citation>
    <scope>NUCLEOTIDE SEQUENCE [LARGE SCALE GENOMIC DNA]</scope>
    <source>
        <strain evidence="2 3">So ce26</strain>
    </source>
</reference>
<protein>
    <submittedName>
        <fullName evidence="2">Uncharacterized protein</fullName>
    </submittedName>
</protein>
<evidence type="ECO:0000256" key="1">
    <source>
        <dbReference type="SAM" id="MobiDB-lite"/>
    </source>
</evidence>
<gene>
    <name evidence="2" type="ORF">SOCE26_106750</name>
</gene>
<dbReference type="Proteomes" id="UP000238348">
    <property type="component" value="Chromosome"/>
</dbReference>
<dbReference type="EMBL" id="CP012673">
    <property type="protein sequence ID" value="AUX49130.1"/>
    <property type="molecule type" value="Genomic_DNA"/>
</dbReference>
<name>A0A2L0FC11_SORCE</name>
<evidence type="ECO:0000313" key="2">
    <source>
        <dbReference type="EMBL" id="AUX49130.1"/>
    </source>
</evidence>
<dbReference type="AlphaFoldDB" id="A0A2L0FC11"/>
<proteinExistence type="predicted"/>
<feature type="region of interest" description="Disordered" evidence="1">
    <location>
        <begin position="1"/>
        <end position="64"/>
    </location>
</feature>